<dbReference type="AlphaFoldDB" id="A0A5B9R002"/>
<evidence type="ECO:0000259" key="1">
    <source>
        <dbReference type="Pfam" id="PF01575"/>
    </source>
</evidence>
<dbReference type="PANTHER" id="PTHR43664:SF1">
    <property type="entry name" value="BETA-METHYLMALYL-COA DEHYDRATASE"/>
    <property type="match status" value="1"/>
</dbReference>
<evidence type="ECO:0000313" key="2">
    <source>
        <dbReference type="EMBL" id="QEG43530.1"/>
    </source>
</evidence>
<protein>
    <submittedName>
        <fullName evidence="2">Bifunctional protein PaaZ</fullName>
    </submittedName>
</protein>
<dbReference type="RefSeq" id="WP_068129597.1">
    <property type="nucleotide sequence ID" value="NZ_CP042914.1"/>
</dbReference>
<organism evidence="2 3">
    <name type="scientific">Roseimaritima ulvae</name>
    <dbReference type="NCBI Taxonomy" id="980254"/>
    <lineage>
        <taxon>Bacteria</taxon>
        <taxon>Pseudomonadati</taxon>
        <taxon>Planctomycetota</taxon>
        <taxon>Planctomycetia</taxon>
        <taxon>Pirellulales</taxon>
        <taxon>Pirellulaceae</taxon>
        <taxon>Roseimaritima</taxon>
    </lineage>
</organism>
<dbReference type="PANTHER" id="PTHR43664">
    <property type="entry name" value="MONOAMINE OXIDASE-RELATED"/>
    <property type="match status" value="1"/>
</dbReference>
<dbReference type="KEGG" id="rul:UC8_55810"/>
<accession>A0A5B9R002</accession>
<dbReference type="OrthoDB" id="9801625at2"/>
<dbReference type="Gene3D" id="3.10.129.10">
    <property type="entry name" value="Hotdog Thioesterase"/>
    <property type="match status" value="1"/>
</dbReference>
<dbReference type="Pfam" id="PF01575">
    <property type="entry name" value="MaoC_dehydratas"/>
    <property type="match status" value="1"/>
</dbReference>
<dbReference type="SUPFAM" id="SSF54637">
    <property type="entry name" value="Thioesterase/thiol ester dehydrase-isomerase"/>
    <property type="match status" value="1"/>
</dbReference>
<feature type="domain" description="MaoC-like" evidence="1">
    <location>
        <begin position="16"/>
        <end position="109"/>
    </location>
</feature>
<evidence type="ECO:0000313" key="3">
    <source>
        <dbReference type="Proteomes" id="UP000325286"/>
    </source>
</evidence>
<dbReference type="Proteomes" id="UP000325286">
    <property type="component" value="Chromosome"/>
</dbReference>
<dbReference type="InterPro" id="IPR052342">
    <property type="entry name" value="MCH/BMMD"/>
</dbReference>
<proteinExistence type="predicted"/>
<name>A0A5B9R002_9BACT</name>
<dbReference type="InterPro" id="IPR029069">
    <property type="entry name" value="HotDog_dom_sf"/>
</dbReference>
<dbReference type="EMBL" id="CP042914">
    <property type="protein sequence ID" value="QEG43530.1"/>
    <property type="molecule type" value="Genomic_DNA"/>
</dbReference>
<keyword evidence="3" id="KW-1185">Reference proteome</keyword>
<dbReference type="InterPro" id="IPR002539">
    <property type="entry name" value="MaoC-like_dom"/>
</dbReference>
<reference evidence="2 3" key="1">
    <citation type="submission" date="2019-08" db="EMBL/GenBank/DDBJ databases">
        <title>Deep-cultivation of Planctomycetes and their phenomic and genomic characterization uncovers novel biology.</title>
        <authorList>
            <person name="Wiegand S."/>
            <person name="Jogler M."/>
            <person name="Boedeker C."/>
            <person name="Pinto D."/>
            <person name="Vollmers J."/>
            <person name="Rivas-Marin E."/>
            <person name="Kohn T."/>
            <person name="Peeters S.H."/>
            <person name="Heuer A."/>
            <person name="Rast P."/>
            <person name="Oberbeckmann S."/>
            <person name="Bunk B."/>
            <person name="Jeske O."/>
            <person name="Meyerdierks A."/>
            <person name="Storesund J.E."/>
            <person name="Kallscheuer N."/>
            <person name="Luecker S."/>
            <person name="Lage O.M."/>
            <person name="Pohl T."/>
            <person name="Merkel B.J."/>
            <person name="Hornburger P."/>
            <person name="Mueller R.-W."/>
            <person name="Bruemmer F."/>
            <person name="Labrenz M."/>
            <person name="Spormann A.M."/>
            <person name="Op den Camp H."/>
            <person name="Overmann J."/>
            <person name="Amann R."/>
            <person name="Jetten M.S.M."/>
            <person name="Mascher T."/>
            <person name="Medema M.H."/>
            <person name="Devos D.P."/>
            <person name="Kaster A.-K."/>
            <person name="Ovreas L."/>
            <person name="Rohde M."/>
            <person name="Galperin M.Y."/>
            <person name="Jogler C."/>
        </authorList>
    </citation>
    <scope>NUCLEOTIDE SEQUENCE [LARGE SCALE GENOMIC DNA]</scope>
    <source>
        <strain evidence="2 3">UC8</strain>
    </source>
</reference>
<gene>
    <name evidence="2" type="primary">paaZ</name>
    <name evidence="2" type="ORF">UC8_55810</name>
</gene>
<sequence length="189" mass="20834">MTLFFEDLKVGDRWTSLSRRVEREDVVDFADLTGDHDPLHEGGGESGESPFGRPVVHGLLGLSVMAGLSSDSPAVKTLALVRIGEWRFERPVYFGDSVHVLTEVAELNAYGRRAGRVIWHRSLVNQHGQTVQSGTLETLVALRSRYAKHAARDKHAAHAEDKSAIEPVIEQAAASRLQSTLQPIAHRKP</sequence>